<protein>
    <submittedName>
        <fullName evidence="2">13525_t:CDS:1</fullName>
    </submittedName>
</protein>
<name>A0A9N8V4A3_9GLOM</name>
<dbReference type="EMBL" id="CAJVPL010000071">
    <property type="protein sequence ID" value="CAG8441589.1"/>
    <property type="molecule type" value="Genomic_DNA"/>
</dbReference>
<feature type="region of interest" description="Disordered" evidence="1">
    <location>
        <begin position="1"/>
        <end position="113"/>
    </location>
</feature>
<evidence type="ECO:0000256" key="1">
    <source>
        <dbReference type="SAM" id="MobiDB-lite"/>
    </source>
</evidence>
<feature type="compositionally biased region" description="Polar residues" evidence="1">
    <location>
        <begin position="58"/>
        <end position="67"/>
    </location>
</feature>
<feature type="region of interest" description="Disordered" evidence="1">
    <location>
        <begin position="402"/>
        <end position="430"/>
    </location>
</feature>
<feature type="compositionally biased region" description="Low complexity" evidence="1">
    <location>
        <begin position="74"/>
        <end position="89"/>
    </location>
</feature>
<feature type="compositionally biased region" description="Acidic residues" evidence="1">
    <location>
        <begin position="17"/>
        <end position="29"/>
    </location>
</feature>
<feature type="compositionally biased region" description="Acidic residues" evidence="1">
    <location>
        <begin position="39"/>
        <end position="53"/>
    </location>
</feature>
<dbReference type="PANTHER" id="PTHR38698:SF1">
    <property type="entry name" value="FUNGAL PROTEIN"/>
    <property type="match status" value="1"/>
</dbReference>
<accession>A0A9N8V4A3</accession>
<feature type="compositionally biased region" description="Basic and acidic residues" evidence="1">
    <location>
        <begin position="174"/>
        <end position="185"/>
    </location>
</feature>
<sequence>MEETSNSPIIKAKNDSLEPDSNETVEDDFSAFATSGNNVEDDGDDFGEFDEFTDFNNGLTAESNSELVESEFGNNNQQQQINSNDNFNQFAGRDNDDNSGGKAHLRPSSSDRQELSLQPIIDYSNATSETIITQFTDILDTLFPLTCSPSLSHVHTANEGQLLDKQNSDIFSSQDKKSHESKEKNSSPNNYNKDRNLESILNSVPESMEIWERLAPDPEMIPFSWKQSSIRKQFYDSLGVSSDTFEEQALRNSVNILPRNSVTHSTPSSKKSSASTPTSRAASPQSLNLQSHTRVQSVSTTSLPASNRKNLGTSADSRAKNIALASQLDLEKIKVMSSIPQAEKLYDYSISELQSLFNQLDSLYRQTSETLTFWLDQREQTIMDAETYNQMIECLVGHAQKIRNGNGNGKETSNLDNKGGKQSPSKKNSKMASGFASLSLSFKKQKFQVNSSRRPTSVASDPSSAHPGKNIGNSTLNIHERNLSL</sequence>
<dbReference type="OrthoDB" id="5378975at2759"/>
<feature type="compositionally biased region" description="Low complexity" evidence="1">
    <location>
        <begin position="265"/>
        <end position="286"/>
    </location>
</feature>
<dbReference type="AlphaFoldDB" id="A0A9N8V4A3"/>
<organism evidence="2 3">
    <name type="scientific">Ambispora gerdemannii</name>
    <dbReference type="NCBI Taxonomy" id="144530"/>
    <lineage>
        <taxon>Eukaryota</taxon>
        <taxon>Fungi</taxon>
        <taxon>Fungi incertae sedis</taxon>
        <taxon>Mucoromycota</taxon>
        <taxon>Glomeromycotina</taxon>
        <taxon>Glomeromycetes</taxon>
        <taxon>Archaeosporales</taxon>
        <taxon>Ambisporaceae</taxon>
        <taxon>Ambispora</taxon>
    </lineage>
</organism>
<feature type="compositionally biased region" description="Polar residues" evidence="1">
    <location>
        <begin position="287"/>
        <end position="314"/>
    </location>
</feature>
<dbReference type="PANTHER" id="PTHR38698">
    <property type="entry name" value="EXPRESSED PROTEIN"/>
    <property type="match status" value="1"/>
</dbReference>
<feature type="compositionally biased region" description="Polar residues" evidence="1">
    <location>
        <begin position="447"/>
        <end position="463"/>
    </location>
</feature>
<evidence type="ECO:0000313" key="3">
    <source>
        <dbReference type="Proteomes" id="UP000789831"/>
    </source>
</evidence>
<keyword evidence="3" id="KW-1185">Reference proteome</keyword>
<feature type="compositionally biased region" description="Polar residues" evidence="1">
    <location>
        <begin position="403"/>
        <end position="426"/>
    </location>
</feature>
<reference evidence="2" key="1">
    <citation type="submission" date="2021-06" db="EMBL/GenBank/DDBJ databases">
        <authorList>
            <person name="Kallberg Y."/>
            <person name="Tangrot J."/>
            <person name="Rosling A."/>
        </authorList>
    </citation>
    <scope>NUCLEOTIDE SEQUENCE</scope>
    <source>
        <strain evidence="2">MT106</strain>
    </source>
</reference>
<dbReference type="Pfam" id="PF17104">
    <property type="entry name" value="YBL010C_LAA2"/>
    <property type="match status" value="1"/>
</dbReference>
<dbReference type="InterPro" id="IPR031355">
    <property type="entry name" value="YBL010C/LAA2-like"/>
</dbReference>
<dbReference type="Proteomes" id="UP000789831">
    <property type="component" value="Unassembled WGS sequence"/>
</dbReference>
<gene>
    <name evidence="2" type="ORF">AGERDE_LOCUS1108</name>
</gene>
<feature type="region of interest" description="Disordered" evidence="1">
    <location>
        <begin position="256"/>
        <end position="314"/>
    </location>
</feature>
<feature type="region of interest" description="Disordered" evidence="1">
    <location>
        <begin position="171"/>
        <end position="196"/>
    </location>
</feature>
<feature type="region of interest" description="Disordered" evidence="1">
    <location>
        <begin position="447"/>
        <end position="485"/>
    </location>
</feature>
<evidence type="ECO:0000313" key="2">
    <source>
        <dbReference type="EMBL" id="CAG8441589.1"/>
    </source>
</evidence>
<comment type="caution">
    <text evidence="2">The sequence shown here is derived from an EMBL/GenBank/DDBJ whole genome shotgun (WGS) entry which is preliminary data.</text>
</comment>
<proteinExistence type="predicted"/>